<sequence length="384" mass="43694">MRSDSGASAKPSNFCEKFAKTVLWVGDQWLTVFAKHSYPTSPEYVSVSIMREAMFYEKLADDKVKCHLCNHFCTIAPNKRGICSVRENRKGVLYSLVYGRVIASGVDPIEKKPLFNLLPGTESFSIATAGCNFKCRWCQNWNISQISRTAKEIPGHDMTPEDVVWSATQHDCKTIAYTYTEPTIFTEFALDVMKLAHKSGIKNVFVTNGYTSEEALSEISQYLDAGNIDLKAFRDETYRKMCGARLEPVLDTIRRYRELGIWLEVTTLVVPTVNDSEEELREIARFIADVDVAIPWHISQFYPQHRFLDAPSTPVEVLHRAREIGIEEGLRYVYEGNIPGMGNENTYCYKCKELLIKRFGFSIIENRIEDGKCFNCGAEIDGVF</sequence>
<accession>A0A7G9YKK1</accession>
<dbReference type="NCBIfam" id="TIGR04337">
    <property type="entry name" value="AmmeMemoSam_rS"/>
    <property type="match status" value="1"/>
</dbReference>
<dbReference type="InterPro" id="IPR007197">
    <property type="entry name" value="rSAM"/>
</dbReference>
<name>A0A7G9YKK1_9EURY</name>
<dbReference type="GO" id="GO:0016491">
    <property type="term" value="F:oxidoreductase activity"/>
    <property type="evidence" value="ECO:0007669"/>
    <property type="project" value="UniProtKB-KW"/>
</dbReference>
<dbReference type="GO" id="GO:0051539">
    <property type="term" value="F:4 iron, 4 sulfur cluster binding"/>
    <property type="evidence" value="ECO:0007669"/>
    <property type="project" value="UniProtKB-KW"/>
</dbReference>
<dbReference type="GO" id="GO:0046872">
    <property type="term" value="F:metal ion binding"/>
    <property type="evidence" value="ECO:0007669"/>
    <property type="project" value="UniProtKB-KW"/>
</dbReference>
<reference evidence="8" key="1">
    <citation type="submission" date="2020-06" db="EMBL/GenBank/DDBJ databases">
        <title>Unique genomic features of the anaerobic methanotrophic archaea.</title>
        <authorList>
            <person name="Chadwick G.L."/>
            <person name="Skennerton C.T."/>
            <person name="Laso-Perez R."/>
            <person name="Leu A.O."/>
            <person name="Speth D.R."/>
            <person name="Yu H."/>
            <person name="Morgan-Lang C."/>
            <person name="Hatzenpichler R."/>
            <person name="Goudeau D."/>
            <person name="Malmstrom R."/>
            <person name="Brazelton W.J."/>
            <person name="Woyke T."/>
            <person name="Hallam S.J."/>
            <person name="Tyson G.W."/>
            <person name="Wegener G."/>
            <person name="Boetius A."/>
            <person name="Orphan V."/>
        </authorList>
    </citation>
    <scope>NUCLEOTIDE SEQUENCE</scope>
</reference>
<organism evidence="8">
    <name type="scientific">Candidatus Methanogaster sp. ANME-2c ERB4</name>
    <dbReference type="NCBI Taxonomy" id="2759911"/>
    <lineage>
        <taxon>Archaea</taxon>
        <taxon>Methanobacteriati</taxon>
        <taxon>Methanobacteriota</taxon>
        <taxon>Stenosarchaea group</taxon>
        <taxon>Methanomicrobia</taxon>
        <taxon>Methanosarcinales</taxon>
        <taxon>ANME-2 cluster</taxon>
        <taxon>Candidatus Methanogasteraceae</taxon>
        <taxon>Candidatus Methanogaster</taxon>
    </lineage>
</organism>
<dbReference type="EMBL" id="MT631353">
    <property type="protein sequence ID" value="QNO48535.1"/>
    <property type="molecule type" value="Genomic_DNA"/>
</dbReference>
<dbReference type="InterPro" id="IPR027596">
    <property type="entry name" value="AmmeMemoSam_rS"/>
</dbReference>
<evidence type="ECO:0000256" key="3">
    <source>
        <dbReference type="ARBA" id="ARBA00022691"/>
    </source>
</evidence>
<evidence type="ECO:0000256" key="6">
    <source>
        <dbReference type="ARBA" id="ARBA00023014"/>
    </source>
</evidence>
<dbReference type="InterPro" id="IPR013785">
    <property type="entry name" value="Aldolase_TIM"/>
</dbReference>
<evidence type="ECO:0000256" key="5">
    <source>
        <dbReference type="ARBA" id="ARBA00023004"/>
    </source>
</evidence>
<dbReference type="PANTHER" id="PTHR30352:SF5">
    <property type="entry name" value="PYRUVATE FORMATE-LYASE 1-ACTIVATING ENZYME"/>
    <property type="match status" value="1"/>
</dbReference>
<dbReference type="PROSITE" id="PS51918">
    <property type="entry name" value="RADICAL_SAM"/>
    <property type="match status" value="1"/>
</dbReference>
<dbReference type="SFLD" id="SFLDS00029">
    <property type="entry name" value="Radical_SAM"/>
    <property type="match status" value="1"/>
</dbReference>
<gene>
    <name evidence="8" type="primary">cutD</name>
    <name evidence="8" type="ORF">NKHFGJIK_00013</name>
</gene>
<keyword evidence="3" id="KW-0949">S-adenosyl-L-methionine</keyword>
<evidence type="ECO:0000256" key="1">
    <source>
        <dbReference type="ARBA" id="ARBA00001966"/>
    </source>
</evidence>
<evidence type="ECO:0000313" key="8">
    <source>
        <dbReference type="EMBL" id="QNO48535.1"/>
    </source>
</evidence>
<evidence type="ECO:0000256" key="2">
    <source>
        <dbReference type="ARBA" id="ARBA00022485"/>
    </source>
</evidence>
<keyword evidence="5" id="KW-0408">Iron</keyword>
<dbReference type="EC" id="1.97.1.-" evidence="8"/>
<evidence type="ECO:0000256" key="4">
    <source>
        <dbReference type="ARBA" id="ARBA00022723"/>
    </source>
</evidence>
<dbReference type="InterPro" id="IPR034457">
    <property type="entry name" value="Organic_radical-activating"/>
</dbReference>
<keyword evidence="8" id="KW-0456">Lyase</keyword>
<dbReference type="GO" id="GO:0016829">
    <property type="term" value="F:lyase activity"/>
    <property type="evidence" value="ECO:0007669"/>
    <property type="project" value="UniProtKB-KW"/>
</dbReference>
<evidence type="ECO:0000259" key="7">
    <source>
        <dbReference type="PROSITE" id="PS51918"/>
    </source>
</evidence>
<keyword evidence="4" id="KW-0479">Metal-binding</keyword>
<dbReference type="InterPro" id="IPR058240">
    <property type="entry name" value="rSAM_sf"/>
</dbReference>
<keyword evidence="6" id="KW-0411">Iron-sulfur</keyword>
<proteinExistence type="predicted"/>
<keyword evidence="8" id="KW-0560">Oxidoreductase</keyword>
<protein>
    <submittedName>
        <fullName evidence="8">Choline trimethylamine-lyase activating enzyme</fullName>
        <ecNumber evidence="8">1.97.1.-</ecNumber>
    </submittedName>
</protein>
<feature type="domain" description="Radical SAM core" evidence="7">
    <location>
        <begin position="116"/>
        <end position="335"/>
    </location>
</feature>
<dbReference type="CDD" id="cd01335">
    <property type="entry name" value="Radical_SAM"/>
    <property type="match status" value="1"/>
</dbReference>
<comment type="cofactor">
    <cofactor evidence="1">
        <name>[4Fe-4S] cluster</name>
        <dbReference type="ChEBI" id="CHEBI:49883"/>
    </cofactor>
</comment>
<dbReference type="SUPFAM" id="SSF102114">
    <property type="entry name" value="Radical SAM enzymes"/>
    <property type="match status" value="1"/>
</dbReference>
<dbReference type="Pfam" id="PF04055">
    <property type="entry name" value="Radical_SAM"/>
    <property type="match status" value="1"/>
</dbReference>
<dbReference type="SFLD" id="SFLDG01101">
    <property type="entry name" value="Uncharacterised_Radical_SAM_Su"/>
    <property type="match status" value="1"/>
</dbReference>
<dbReference type="Gene3D" id="3.20.20.70">
    <property type="entry name" value="Aldolase class I"/>
    <property type="match status" value="1"/>
</dbReference>
<dbReference type="AlphaFoldDB" id="A0A7G9YKK1"/>
<dbReference type="PANTHER" id="PTHR30352">
    <property type="entry name" value="PYRUVATE FORMATE-LYASE-ACTIVATING ENZYME"/>
    <property type="match status" value="1"/>
</dbReference>
<keyword evidence="2" id="KW-0004">4Fe-4S</keyword>